<name>A0A165HUC9_9APHY</name>
<organism evidence="1 2">
    <name type="scientific">Laetiporus sulphureus 93-53</name>
    <dbReference type="NCBI Taxonomy" id="1314785"/>
    <lineage>
        <taxon>Eukaryota</taxon>
        <taxon>Fungi</taxon>
        <taxon>Dikarya</taxon>
        <taxon>Basidiomycota</taxon>
        <taxon>Agaricomycotina</taxon>
        <taxon>Agaricomycetes</taxon>
        <taxon>Polyporales</taxon>
        <taxon>Laetiporus</taxon>
    </lineage>
</organism>
<dbReference type="Pfam" id="PF20414">
    <property type="entry name" value="DUF6698"/>
    <property type="match status" value="1"/>
</dbReference>
<dbReference type="Proteomes" id="UP000076871">
    <property type="component" value="Unassembled WGS sequence"/>
</dbReference>
<gene>
    <name evidence="1" type="ORF">LAESUDRAFT_754691</name>
</gene>
<accession>A0A165HUC9</accession>
<dbReference type="InParanoid" id="A0A165HUC9"/>
<keyword evidence="2" id="KW-1185">Reference proteome</keyword>
<dbReference type="EMBL" id="KV427606">
    <property type="protein sequence ID" value="KZT12198.1"/>
    <property type="molecule type" value="Genomic_DNA"/>
</dbReference>
<dbReference type="RefSeq" id="XP_040769846.1">
    <property type="nucleotide sequence ID" value="XM_040911922.1"/>
</dbReference>
<proteinExistence type="predicted"/>
<dbReference type="STRING" id="1314785.A0A165HUC9"/>
<evidence type="ECO:0000313" key="2">
    <source>
        <dbReference type="Proteomes" id="UP000076871"/>
    </source>
</evidence>
<dbReference type="AlphaFoldDB" id="A0A165HUC9"/>
<reference evidence="1 2" key="1">
    <citation type="journal article" date="2016" name="Mol. Biol. Evol.">
        <title>Comparative Genomics of Early-Diverging Mushroom-Forming Fungi Provides Insights into the Origins of Lignocellulose Decay Capabilities.</title>
        <authorList>
            <person name="Nagy L.G."/>
            <person name="Riley R."/>
            <person name="Tritt A."/>
            <person name="Adam C."/>
            <person name="Daum C."/>
            <person name="Floudas D."/>
            <person name="Sun H."/>
            <person name="Yadav J.S."/>
            <person name="Pangilinan J."/>
            <person name="Larsson K.H."/>
            <person name="Matsuura K."/>
            <person name="Barry K."/>
            <person name="Labutti K."/>
            <person name="Kuo R."/>
            <person name="Ohm R.A."/>
            <person name="Bhattacharya S.S."/>
            <person name="Shirouzu T."/>
            <person name="Yoshinaga Y."/>
            <person name="Martin F.M."/>
            <person name="Grigoriev I.V."/>
            <person name="Hibbett D.S."/>
        </authorList>
    </citation>
    <scope>NUCLEOTIDE SEQUENCE [LARGE SCALE GENOMIC DNA]</scope>
    <source>
        <strain evidence="1 2">93-53</strain>
    </source>
</reference>
<dbReference type="InterPro" id="IPR046521">
    <property type="entry name" value="DUF6698"/>
</dbReference>
<protein>
    <submittedName>
        <fullName evidence="1">Uncharacterized protein</fullName>
    </submittedName>
</protein>
<sequence length="261" mass="30149">MLQVGVACNGIPENDWLIDEWELTLDEARNYVEEYRILLGFSPCLKAQLLFLEPDPSALFDISTYVKASRAARGDDLNKVKSNILKYIPKIDTPMLQIEDILAGQRKEQRGFEHVAAGRLLVPRCYRDEFDKNPDEWCRRYRAQQIEITAGDLPSFMYPESGFDVQNPTENLLQSTFLVAIFRVIFKGPSAGSSGMTEKKGGRPPLYIKYNMREVHPWQIAYTCVITRFTLNSQSVWQNYDGEFNVPHFFNMIIQLFDDKE</sequence>
<evidence type="ECO:0000313" key="1">
    <source>
        <dbReference type="EMBL" id="KZT12198.1"/>
    </source>
</evidence>
<dbReference type="OrthoDB" id="2803957at2759"/>
<dbReference type="GeneID" id="63828950"/>